<protein>
    <submittedName>
        <fullName evidence="3">Uncharacterized protein</fullName>
    </submittedName>
</protein>
<evidence type="ECO:0000313" key="5">
    <source>
        <dbReference type="Proteomes" id="UP000677228"/>
    </source>
</evidence>
<evidence type="ECO:0000256" key="2">
    <source>
        <dbReference type="SAM" id="SignalP"/>
    </source>
</evidence>
<dbReference type="EMBL" id="CAJOBA010040218">
    <property type="protein sequence ID" value="CAF4091123.1"/>
    <property type="molecule type" value="Genomic_DNA"/>
</dbReference>
<keyword evidence="2" id="KW-0732">Signal</keyword>
<reference evidence="3" key="1">
    <citation type="submission" date="2021-02" db="EMBL/GenBank/DDBJ databases">
        <authorList>
            <person name="Nowell W R."/>
        </authorList>
    </citation>
    <scope>NUCLEOTIDE SEQUENCE</scope>
</reference>
<accession>A0A8S2EXH0</accession>
<feature type="chain" id="PRO_5036273480" evidence="2">
    <location>
        <begin position="19"/>
        <end position="547"/>
    </location>
</feature>
<feature type="signal peptide" evidence="2">
    <location>
        <begin position="1"/>
        <end position="18"/>
    </location>
</feature>
<comment type="caution">
    <text evidence="3">The sequence shown here is derived from an EMBL/GenBank/DDBJ whole genome shotgun (WGS) entry which is preliminary data.</text>
</comment>
<dbReference type="Proteomes" id="UP000682733">
    <property type="component" value="Unassembled WGS sequence"/>
</dbReference>
<evidence type="ECO:0000313" key="3">
    <source>
        <dbReference type="EMBL" id="CAF1286159.1"/>
    </source>
</evidence>
<sequence>MVPSRRFILMLLFYSVNASHFHGGIVTYKPVNNTITTAACGGYTPIHYNEYCTDFSVALGSISGSVSTISTLATNSSFTVQYADQSWITLAIGGSTAYWSITCHINLVVRPDGIINTAPSATIISHADGLSILAHMMNAGRDVCHAVPSTALLIQDICTLIFNSTGTTVGSYYAVALQLEDFWNSTTISTAMSSIPIQFLVKIFSPPSNGCTLTPTLTANVSACTAIIVDVPFSFQVNANIGCGGTTIQDIFRTPPLYMYKTTLTQTSPTVWTLQENWTPQQYSSPGATTTTSAPITNAVVTSVAATTTTNTPTTNDVTTTAITTTQYTTETVGTTSTATTGSSTARDRSATYTSNRNSEVGNVHVKKPSTRVTTTRSLSNMGSLFNKHCIWKMETSDQEEHDDRPFSAEAAKKNRLRYSHVSVRKLLSKTARTRVTSVVPPKHGRAGTTVPSSNDMAADNFHSPSTLSLNVIKLKRIKFPVTGNSDSNGRRTAINVKSRQQYNNTDFSRNKKDRAPTATVIKLPSVKSVVAAPDVPVPDLPLSIST</sequence>
<proteinExistence type="predicted"/>
<name>A0A8S2EXH0_9BILA</name>
<organism evidence="3 5">
    <name type="scientific">Didymodactylos carnosus</name>
    <dbReference type="NCBI Taxonomy" id="1234261"/>
    <lineage>
        <taxon>Eukaryota</taxon>
        <taxon>Metazoa</taxon>
        <taxon>Spiralia</taxon>
        <taxon>Gnathifera</taxon>
        <taxon>Rotifera</taxon>
        <taxon>Eurotatoria</taxon>
        <taxon>Bdelloidea</taxon>
        <taxon>Philodinida</taxon>
        <taxon>Philodinidae</taxon>
        <taxon>Didymodactylos</taxon>
    </lineage>
</organism>
<feature type="region of interest" description="Disordered" evidence="1">
    <location>
        <begin position="334"/>
        <end position="354"/>
    </location>
</feature>
<gene>
    <name evidence="3" type="ORF">OVA965_LOCUS27870</name>
    <name evidence="4" type="ORF">TMI583_LOCUS28617</name>
</gene>
<evidence type="ECO:0000256" key="1">
    <source>
        <dbReference type="SAM" id="MobiDB-lite"/>
    </source>
</evidence>
<dbReference type="Proteomes" id="UP000677228">
    <property type="component" value="Unassembled WGS sequence"/>
</dbReference>
<feature type="compositionally biased region" description="Low complexity" evidence="1">
    <location>
        <begin position="334"/>
        <end position="345"/>
    </location>
</feature>
<dbReference type="EMBL" id="CAJNOK010018650">
    <property type="protein sequence ID" value="CAF1286159.1"/>
    <property type="molecule type" value="Genomic_DNA"/>
</dbReference>
<dbReference type="AlphaFoldDB" id="A0A8S2EXH0"/>
<evidence type="ECO:0000313" key="4">
    <source>
        <dbReference type="EMBL" id="CAF4091123.1"/>
    </source>
</evidence>